<reference evidence="2 5" key="2">
    <citation type="submission" date="2019-07" db="EMBL/GenBank/DDBJ databases">
        <title>Whole genome shotgun sequence of Staphylococcus arlettae NBRC 109765.</title>
        <authorList>
            <person name="Hosoyama A."/>
            <person name="Uohara A."/>
            <person name="Ohji S."/>
            <person name="Ichikawa N."/>
        </authorList>
    </citation>
    <scope>NUCLEOTIDE SEQUENCE [LARGE SCALE GENOMIC DNA]</scope>
    <source>
        <strain evidence="2 5">NBRC 109765</strain>
    </source>
</reference>
<evidence type="ECO:0000313" key="4">
    <source>
        <dbReference type="Proteomes" id="UP000254956"/>
    </source>
</evidence>
<feature type="compositionally biased region" description="Basic and acidic residues" evidence="1">
    <location>
        <begin position="90"/>
        <end position="99"/>
    </location>
</feature>
<dbReference type="OrthoDB" id="2414382at2"/>
<protein>
    <submittedName>
        <fullName evidence="3">Putative staphylococcal protein</fullName>
    </submittedName>
</protein>
<dbReference type="AlphaFoldDB" id="A0A2T7BUS4"/>
<evidence type="ECO:0000313" key="2">
    <source>
        <dbReference type="EMBL" id="GEP99998.1"/>
    </source>
</evidence>
<feature type="region of interest" description="Disordered" evidence="1">
    <location>
        <begin position="23"/>
        <end position="114"/>
    </location>
</feature>
<evidence type="ECO:0000313" key="5">
    <source>
        <dbReference type="Proteomes" id="UP000321598"/>
    </source>
</evidence>
<dbReference type="RefSeq" id="WP_103387861.1">
    <property type="nucleotide sequence ID" value="NZ_BKAV01000007.1"/>
</dbReference>
<organism evidence="3 4">
    <name type="scientific">Staphylococcus arlettae</name>
    <dbReference type="NCBI Taxonomy" id="29378"/>
    <lineage>
        <taxon>Bacteria</taxon>
        <taxon>Bacillati</taxon>
        <taxon>Bacillota</taxon>
        <taxon>Bacilli</taxon>
        <taxon>Bacillales</taxon>
        <taxon>Staphylococcaceae</taxon>
        <taxon>Staphylococcus</taxon>
    </lineage>
</organism>
<evidence type="ECO:0000313" key="3">
    <source>
        <dbReference type="EMBL" id="SUJ18868.1"/>
    </source>
</evidence>
<feature type="compositionally biased region" description="Basic and acidic residues" evidence="1">
    <location>
        <begin position="42"/>
        <end position="73"/>
    </location>
</feature>
<sequence length="207" mass="24268">MNLGIIIFVISVVVTIIGAIRDNSHKQRQQQQPKKNPQQESQPKRGFFEELERKFNELEEEFDPSRQSDRKSSNPEPPTPQPTETTAQEEVDRHTESKQQPESTPSKNKSEENLKKELEDSLLNDLKDVRSEMDREQEKQLQRMDKKARAIINDQYLSARTKRFRLKQLMQNYQSGSTSSQNDLRFDEDEVVNGIVWSEILNQPKRL</sequence>
<proteinExistence type="predicted"/>
<reference evidence="3 4" key="1">
    <citation type="submission" date="2018-06" db="EMBL/GenBank/DDBJ databases">
        <authorList>
            <consortium name="Pathogen Informatics"/>
            <person name="Doyle S."/>
        </authorList>
    </citation>
    <scope>NUCLEOTIDE SEQUENCE [LARGE SCALE GENOMIC DNA]</scope>
    <source>
        <strain evidence="3 4">NCTC12413</strain>
    </source>
</reference>
<name>A0A2T7BUS4_9STAP</name>
<dbReference type="Proteomes" id="UP000321598">
    <property type="component" value="Unassembled WGS sequence"/>
</dbReference>
<keyword evidence="5" id="KW-1185">Reference proteome</keyword>
<dbReference type="Proteomes" id="UP000254956">
    <property type="component" value="Unassembled WGS sequence"/>
</dbReference>
<gene>
    <name evidence="3" type="ORF">NCTC12413_01358</name>
    <name evidence="2" type="ORF">SAR03_10360</name>
</gene>
<evidence type="ECO:0000256" key="1">
    <source>
        <dbReference type="SAM" id="MobiDB-lite"/>
    </source>
</evidence>
<dbReference type="EMBL" id="UGZE01000001">
    <property type="protein sequence ID" value="SUJ18868.1"/>
    <property type="molecule type" value="Genomic_DNA"/>
</dbReference>
<feature type="compositionally biased region" description="Low complexity" evidence="1">
    <location>
        <begin position="29"/>
        <end position="41"/>
    </location>
</feature>
<dbReference type="STRING" id="1212545.SARL_08934"/>
<accession>A0A2T7BUS4</accession>
<dbReference type="EMBL" id="BKAV01000007">
    <property type="protein sequence ID" value="GEP99998.1"/>
    <property type="molecule type" value="Genomic_DNA"/>
</dbReference>